<dbReference type="SUPFAM" id="SSF160369">
    <property type="entry name" value="Ribosomal protein L10-like"/>
    <property type="match status" value="1"/>
</dbReference>
<evidence type="ECO:0000256" key="5">
    <source>
        <dbReference type="ARBA" id="ARBA00023274"/>
    </source>
</evidence>
<dbReference type="Pfam" id="PF00466">
    <property type="entry name" value="Ribosomal_L10"/>
    <property type="match status" value="1"/>
</dbReference>
<dbReference type="GeneID" id="67176845"/>
<dbReference type="InterPro" id="IPR050323">
    <property type="entry name" value="Ribosomal_protein_uL10"/>
</dbReference>
<keyword evidence="2 6" id="KW-0699">rRNA-binding</keyword>
<dbReference type="InterPro" id="IPR022909">
    <property type="entry name" value="Ribosomal_uL10_arc"/>
</dbReference>
<dbReference type="HAMAP" id="MF_00280">
    <property type="entry name" value="Ribosomal_uL10_arch"/>
    <property type="match status" value="1"/>
</dbReference>
<dbReference type="GO" id="GO:0022625">
    <property type="term" value="C:cytosolic large ribosomal subunit"/>
    <property type="evidence" value="ECO:0007669"/>
    <property type="project" value="TreeGrafter"/>
</dbReference>
<gene>
    <name evidence="6" type="primary">rpl10</name>
    <name evidence="6" type="synonym">rplP0</name>
    <name evidence="9" type="ORF">K6T50_01845</name>
</gene>
<reference evidence="9 10" key="1">
    <citation type="journal article" date="2021" name="Int. J. Syst. Evol. Microbiol.">
        <title>Halobaculum halophilum sp. nov. and Halobaculum salinum sp. nov., isolated from salt lake and saline soil.</title>
        <authorList>
            <person name="Cui H.L."/>
            <person name="Shi X.W."/>
            <person name="Yin X.M."/>
            <person name="Yang X.Y."/>
            <person name="Hou J."/>
            <person name="Zhu L."/>
        </authorList>
    </citation>
    <scope>NUCLEOTIDE SEQUENCE [LARGE SCALE GENOMIC DNA]</scope>
    <source>
        <strain evidence="9 10">NBRC 109044</strain>
    </source>
</reference>
<feature type="domain" description="Large ribosomal subunit protein uL10-like insertion" evidence="8">
    <location>
        <begin position="116"/>
        <end position="184"/>
    </location>
</feature>
<dbReference type="GO" id="GO:0002181">
    <property type="term" value="P:cytoplasmic translation"/>
    <property type="evidence" value="ECO:0007669"/>
    <property type="project" value="TreeGrafter"/>
</dbReference>
<dbReference type="Gene3D" id="3.90.105.20">
    <property type="match status" value="1"/>
</dbReference>
<comment type="subunit">
    <text evidence="6">Part of the 50S ribosomal subunit. Forms part of the ribosomal stalk which helps the ribosome interact with GTP-bound translation factors. Forms a heptameric L10(L12)2(L12)2(L12)2 complex, where L10 forms an elongated spine to which the L12 dimers bind in a sequential fashion.</text>
</comment>
<dbReference type="GO" id="GO:0000027">
    <property type="term" value="P:ribosomal large subunit assembly"/>
    <property type="evidence" value="ECO:0007669"/>
    <property type="project" value="TreeGrafter"/>
</dbReference>
<dbReference type="AlphaFoldDB" id="A0A8T8WDJ8"/>
<evidence type="ECO:0000256" key="3">
    <source>
        <dbReference type="ARBA" id="ARBA00022884"/>
    </source>
</evidence>
<name>A0A8T8WDJ8_9EURY</name>
<dbReference type="Proteomes" id="UP000826254">
    <property type="component" value="Chromosome"/>
</dbReference>
<protein>
    <recommendedName>
        <fullName evidence="6">Large ribosomal subunit protein uL10</fullName>
    </recommendedName>
    <alternativeName>
        <fullName evidence="6">Acidic ribosomal protein P0 homolog</fullName>
    </alternativeName>
</protein>
<sequence length="347" mass="36578">MSAAEERKTETIPEWKRQEVAELTDFVDSYDAVGVVDLTGIPSRQLQDMRRDLHGRAELRMSRNTLIERALDEVDEGVEDLGQFVSGHVGLIGTDDNPFGLYKQLEASKTSAPIGAGEVAPNDVVIPEGDTGVDPGPFVGELQQVGADARIDGGSIKVMSDSHVLDAGEAVSDELANVLGELGIEPKEVGLDLRAVFADGVLFEPDELAIDVDEYRADVQSAAAAARNLSVNAAYPTARTAGTLLGKAAGEAKSVGLFAAIEDEELMPDLVSRADAQLRSLAAAIDDDEALPEELRGVEAPAPEPAAEAEEETDESSDDEDTEAEPDDADDDDDDGDGAEGLGAMFG</sequence>
<proteinExistence type="inferred from homology"/>
<evidence type="ECO:0000256" key="6">
    <source>
        <dbReference type="HAMAP-Rule" id="MF_00280"/>
    </source>
</evidence>
<dbReference type="GO" id="GO:0003735">
    <property type="term" value="F:structural constituent of ribosome"/>
    <property type="evidence" value="ECO:0007669"/>
    <property type="project" value="TreeGrafter"/>
</dbReference>
<dbReference type="Gene3D" id="6.10.140.760">
    <property type="match status" value="1"/>
</dbReference>
<evidence type="ECO:0000256" key="2">
    <source>
        <dbReference type="ARBA" id="ARBA00022730"/>
    </source>
</evidence>
<accession>A0A8T8WDJ8</accession>
<evidence type="ECO:0000256" key="1">
    <source>
        <dbReference type="ARBA" id="ARBA00008889"/>
    </source>
</evidence>
<dbReference type="RefSeq" id="WP_222607748.1">
    <property type="nucleotide sequence ID" value="NZ_CP081958.1"/>
</dbReference>
<dbReference type="NCBIfam" id="NF003098">
    <property type="entry name" value="PRK04019.1-5"/>
    <property type="match status" value="1"/>
</dbReference>
<dbReference type="NCBIfam" id="NF003097">
    <property type="entry name" value="PRK04019.1-4"/>
    <property type="match status" value="1"/>
</dbReference>
<dbReference type="KEGG" id="hmp:K6T50_01845"/>
<dbReference type="InterPro" id="IPR043141">
    <property type="entry name" value="Ribosomal_uL10-like_sf"/>
</dbReference>
<evidence type="ECO:0000313" key="10">
    <source>
        <dbReference type="Proteomes" id="UP000826254"/>
    </source>
</evidence>
<evidence type="ECO:0000313" key="9">
    <source>
        <dbReference type="EMBL" id="QZP37942.1"/>
    </source>
</evidence>
<keyword evidence="10" id="KW-1185">Reference proteome</keyword>
<dbReference type="InterPro" id="IPR040637">
    <property type="entry name" value="Ribosomal_uL10-like_insert"/>
</dbReference>
<dbReference type="Pfam" id="PF17777">
    <property type="entry name" value="RL10P_insert"/>
    <property type="match status" value="1"/>
</dbReference>
<dbReference type="InterPro" id="IPR043164">
    <property type="entry name" value="Ribosomal_uL10-like_insert_sf"/>
</dbReference>
<keyword evidence="5 6" id="KW-0687">Ribonucleoprotein</keyword>
<dbReference type="PANTHER" id="PTHR45699">
    <property type="entry name" value="60S ACIDIC RIBOSOMAL PROTEIN P0"/>
    <property type="match status" value="1"/>
</dbReference>
<comment type="function">
    <text evidence="6">Forms part of the ribosomal stalk, playing a central role in the interaction of the ribosome with GTP-bound translation factors.</text>
</comment>
<evidence type="ECO:0000259" key="8">
    <source>
        <dbReference type="Pfam" id="PF17777"/>
    </source>
</evidence>
<dbReference type="PANTHER" id="PTHR45699:SF3">
    <property type="entry name" value="LARGE RIBOSOMAL SUBUNIT PROTEIN UL10"/>
    <property type="match status" value="1"/>
</dbReference>
<dbReference type="GO" id="GO:0070180">
    <property type="term" value="F:large ribosomal subunit rRNA binding"/>
    <property type="evidence" value="ECO:0007669"/>
    <property type="project" value="UniProtKB-UniRule"/>
</dbReference>
<dbReference type="InterPro" id="IPR001790">
    <property type="entry name" value="Ribosomal_uL10"/>
</dbReference>
<dbReference type="Gene3D" id="3.30.70.1730">
    <property type="match status" value="1"/>
</dbReference>
<comment type="similarity">
    <text evidence="1 6">Belongs to the universal ribosomal protein uL10 family.</text>
</comment>
<dbReference type="EMBL" id="CP081958">
    <property type="protein sequence ID" value="QZP37942.1"/>
    <property type="molecule type" value="Genomic_DNA"/>
</dbReference>
<organism evidence="9 10">
    <name type="scientific">Halobaculum magnesiiphilum</name>
    <dbReference type="NCBI Taxonomy" id="1017351"/>
    <lineage>
        <taxon>Archaea</taxon>
        <taxon>Methanobacteriati</taxon>
        <taxon>Methanobacteriota</taxon>
        <taxon>Stenosarchaea group</taxon>
        <taxon>Halobacteria</taxon>
        <taxon>Halobacteriales</taxon>
        <taxon>Haloferacaceae</taxon>
        <taxon>Halobaculum</taxon>
    </lineage>
</organism>
<keyword evidence="4 6" id="KW-0689">Ribosomal protein</keyword>
<feature type="region of interest" description="Disordered" evidence="7">
    <location>
        <begin position="289"/>
        <end position="347"/>
    </location>
</feature>
<keyword evidence="3 6" id="KW-0694">RNA-binding</keyword>
<evidence type="ECO:0000256" key="7">
    <source>
        <dbReference type="SAM" id="MobiDB-lite"/>
    </source>
</evidence>
<dbReference type="CDD" id="cd05795">
    <property type="entry name" value="Ribosomal_P0_L10e"/>
    <property type="match status" value="1"/>
</dbReference>
<evidence type="ECO:0000256" key="4">
    <source>
        <dbReference type="ARBA" id="ARBA00022980"/>
    </source>
</evidence>
<feature type="compositionally biased region" description="Acidic residues" evidence="7">
    <location>
        <begin position="307"/>
        <end position="338"/>
    </location>
</feature>